<comment type="caution">
    <text evidence="2">The sequence shown here is derived from an EMBL/GenBank/DDBJ whole genome shotgun (WGS) entry which is preliminary data.</text>
</comment>
<reference evidence="2" key="1">
    <citation type="journal article" date="2013" name="Environ. Microbiol.">
        <title>Microbiota from the distal guts of lean and obese adolescents exhibit partial functional redundancy besides clear differences in community structure.</title>
        <authorList>
            <person name="Ferrer M."/>
            <person name="Ruiz A."/>
            <person name="Lanza F."/>
            <person name="Haange S.B."/>
            <person name="Oberbach A."/>
            <person name="Till H."/>
            <person name="Bargiela R."/>
            <person name="Campoy C."/>
            <person name="Segura M.T."/>
            <person name="Richter M."/>
            <person name="von Bergen M."/>
            <person name="Seifert J."/>
            <person name="Suarez A."/>
        </authorList>
    </citation>
    <scope>NUCLEOTIDE SEQUENCE</scope>
</reference>
<sequence>MISELKKNDWKAIAPYIVIPLIFVLCISIYATMGDTQRDKKQYYEIVDLFEDNEVSEYTLNLASGSLEYKLFGDDDTTYKYTVPNVSMFVDDIHDSVVEYNKQNPDNQIKMDYKSGNSGS</sequence>
<keyword evidence="1" id="KW-1133">Transmembrane helix</keyword>
<keyword evidence="1" id="KW-0472">Membrane</keyword>
<feature type="non-terminal residue" evidence="2">
    <location>
        <position position="120"/>
    </location>
</feature>
<accession>K1T278</accession>
<evidence type="ECO:0000256" key="1">
    <source>
        <dbReference type="SAM" id="Phobius"/>
    </source>
</evidence>
<organism evidence="2">
    <name type="scientific">human gut metagenome</name>
    <dbReference type="NCBI Taxonomy" id="408170"/>
    <lineage>
        <taxon>unclassified sequences</taxon>
        <taxon>metagenomes</taxon>
        <taxon>organismal metagenomes</taxon>
    </lineage>
</organism>
<keyword evidence="1" id="KW-0812">Transmembrane</keyword>
<proteinExistence type="predicted"/>
<protein>
    <submittedName>
        <fullName evidence="2">Uncharacterized protein</fullName>
    </submittedName>
</protein>
<evidence type="ECO:0000313" key="2">
    <source>
        <dbReference type="EMBL" id="EKC60195.1"/>
    </source>
</evidence>
<dbReference type="AlphaFoldDB" id="K1T278"/>
<feature type="transmembrane region" description="Helical" evidence="1">
    <location>
        <begin position="12"/>
        <end position="33"/>
    </location>
</feature>
<dbReference type="EMBL" id="AJWZ01006293">
    <property type="protein sequence ID" value="EKC60195.1"/>
    <property type="molecule type" value="Genomic_DNA"/>
</dbReference>
<gene>
    <name evidence="2" type="ORF">OBE_09098</name>
</gene>
<name>K1T278_9ZZZZ</name>